<dbReference type="EMBL" id="JACAZH010000001">
    <property type="protein sequence ID" value="KAF7377192.1"/>
    <property type="molecule type" value="Genomic_DNA"/>
</dbReference>
<keyword evidence="3" id="KW-1185">Reference proteome</keyword>
<feature type="domain" description="F-box" evidence="1">
    <location>
        <begin position="1"/>
        <end position="44"/>
    </location>
</feature>
<dbReference type="OrthoDB" id="2831624at2759"/>
<dbReference type="PROSITE" id="PS50181">
    <property type="entry name" value="FBOX"/>
    <property type="match status" value="1"/>
</dbReference>
<protein>
    <recommendedName>
        <fullName evidence="1">F-box domain-containing protein</fullName>
    </recommendedName>
</protein>
<accession>A0A8H6ZG89</accession>
<proteinExistence type="predicted"/>
<dbReference type="AlphaFoldDB" id="A0A8H6ZG89"/>
<gene>
    <name evidence="2" type="ORF">MSAN_00138700</name>
</gene>
<dbReference type="InterPro" id="IPR001810">
    <property type="entry name" value="F-box_dom"/>
</dbReference>
<comment type="caution">
    <text evidence="2">The sequence shown here is derived from an EMBL/GenBank/DDBJ whole genome shotgun (WGS) entry which is preliminary data.</text>
</comment>
<evidence type="ECO:0000313" key="3">
    <source>
        <dbReference type="Proteomes" id="UP000623467"/>
    </source>
</evidence>
<dbReference type="Proteomes" id="UP000623467">
    <property type="component" value="Unassembled WGS sequence"/>
</dbReference>
<name>A0A8H6ZG89_9AGAR</name>
<evidence type="ECO:0000313" key="2">
    <source>
        <dbReference type="EMBL" id="KAF7377192.1"/>
    </source>
</evidence>
<evidence type="ECO:0000259" key="1">
    <source>
        <dbReference type="PROSITE" id="PS50181"/>
    </source>
</evidence>
<dbReference type="SUPFAM" id="SSF52047">
    <property type="entry name" value="RNI-like"/>
    <property type="match status" value="1"/>
</dbReference>
<reference evidence="2" key="1">
    <citation type="submission" date="2020-05" db="EMBL/GenBank/DDBJ databases">
        <title>Mycena genomes resolve the evolution of fungal bioluminescence.</title>
        <authorList>
            <person name="Tsai I.J."/>
        </authorList>
    </citation>
    <scope>NUCLEOTIDE SEQUENCE</scope>
    <source>
        <strain evidence="2">160909Yilan</strain>
    </source>
</reference>
<organism evidence="2 3">
    <name type="scientific">Mycena sanguinolenta</name>
    <dbReference type="NCBI Taxonomy" id="230812"/>
    <lineage>
        <taxon>Eukaryota</taxon>
        <taxon>Fungi</taxon>
        <taxon>Dikarya</taxon>
        <taxon>Basidiomycota</taxon>
        <taxon>Agaricomycotina</taxon>
        <taxon>Agaricomycetes</taxon>
        <taxon>Agaricomycetidae</taxon>
        <taxon>Agaricales</taxon>
        <taxon>Marasmiineae</taxon>
        <taxon>Mycenaceae</taxon>
        <taxon>Mycena</taxon>
    </lineage>
</organism>
<sequence length="403" mass="44564">MFHLPQEIVDLILDEIDAQADLKTLTLLSRTFVVPGQSRLFRTLTLATGTMVRLSDHLSQSPHIGPYVRDLYLNLHVRPDDIQAPLAQAIQLLSKVNRVTISALSGQPWLFWSWNACSKELQTALISLFSLPTMRSLALVRCCGLPAALISHAIACYEEVILQVTDIDVKPEIVFGKRSEAKPLRHLVLLDYSPAATPDVHALLLRPEAKAASAHLQHLELAFPTPLRARDGFDVIPDYAPSLQQLTVTFYRSAFYVTIAHSFSGFPQVKLPALPQLRTLNLRGQVSSFSSVPDSLLLFIAGLWSLTPKLELLDIDLGGITESLPNAPSASAADEALMRLPHLREVRFTMAVTSSTFYPDKHQICSEIRACLPRANAAGILSFPESIPKQPTQWDAMSHLVVF</sequence>